<dbReference type="CDD" id="cd02019">
    <property type="entry name" value="NK"/>
    <property type="match status" value="1"/>
</dbReference>
<dbReference type="InterPro" id="IPR050582">
    <property type="entry name" value="HAD-like_SerB"/>
</dbReference>
<dbReference type="OMA" id="GHFMFWP"/>
<dbReference type="GO" id="GO:0006564">
    <property type="term" value="P:L-serine biosynthetic process"/>
    <property type="evidence" value="ECO:0007669"/>
    <property type="project" value="TreeGrafter"/>
</dbReference>
<dbReference type="CDD" id="cd06223">
    <property type="entry name" value="PRTases_typeI"/>
    <property type="match status" value="1"/>
</dbReference>
<dbReference type="AlphaFoldDB" id="G3J346"/>
<dbReference type="Pfam" id="PF12710">
    <property type="entry name" value="HAD"/>
    <property type="match status" value="1"/>
</dbReference>
<dbReference type="Pfam" id="PF14681">
    <property type="entry name" value="UPRTase"/>
    <property type="match status" value="1"/>
</dbReference>
<dbReference type="InterPro" id="IPR036412">
    <property type="entry name" value="HAD-like_sf"/>
</dbReference>
<dbReference type="GO" id="GO:0005737">
    <property type="term" value="C:cytoplasm"/>
    <property type="evidence" value="ECO:0007669"/>
    <property type="project" value="TreeGrafter"/>
</dbReference>
<dbReference type="InterPro" id="IPR000836">
    <property type="entry name" value="PRTase_dom"/>
</dbReference>
<dbReference type="SUPFAM" id="SSF56784">
    <property type="entry name" value="HAD-like"/>
    <property type="match status" value="1"/>
</dbReference>
<organism evidence="2 3">
    <name type="scientific">Cordyceps militaris (strain CM01)</name>
    <name type="common">Caterpillar fungus</name>
    <dbReference type="NCBI Taxonomy" id="983644"/>
    <lineage>
        <taxon>Eukaryota</taxon>
        <taxon>Fungi</taxon>
        <taxon>Dikarya</taxon>
        <taxon>Ascomycota</taxon>
        <taxon>Pezizomycotina</taxon>
        <taxon>Sordariomycetes</taxon>
        <taxon>Hypocreomycetidae</taxon>
        <taxon>Hypocreales</taxon>
        <taxon>Cordycipitaceae</taxon>
        <taxon>Cordyceps</taxon>
    </lineage>
</organism>
<keyword evidence="3" id="KW-1185">Reference proteome</keyword>
<dbReference type="STRING" id="983644.G3J346"/>
<evidence type="ECO:0000313" key="3">
    <source>
        <dbReference type="Proteomes" id="UP000001610"/>
    </source>
</evidence>
<dbReference type="SUPFAM" id="SSF52540">
    <property type="entry name" value="P-loop containing nucleoside triphosphate hydrolases"/>
    <property type="match status" value="1"/>
</dbReference>
<dbReference type="Proteomes" id="UP000001610">
    <property type="component" value="Unassembled WGS sequence"/>
</dbReference>
<sequence>MQRLLLVRWHRLLRLERQAPSWYRERLREELLERREALTPLQRLSETADVFYILSRAVHDGYPLQSVPPFKPIRHILVYAYMVFKYTSRWLFYRVAAKACRSANAGQVREVINPAKKHKVGEVASRHALTRSIRHRPDMTSNMATTTVSQASAATVATDIGSDPASDKKPVIIGLYGLPGSGKSTLMKEIKLQVGHESFLFYEGSELISTLVAGGLAAFEKLDQQQKRLVRERAMTSVTEECLAQNRAALVVGHYMFWPEGEAAGDVVITARDLGIYTHIIYLKVPVDAIRQRRLGDTHRHRQPVSTAHLEQWQSAEIDQLHGLCRQHCILFTTIPPHSEPFPFALKLVRHFEQTNARRNLALVMSKVKVALEGEERAETVLVVDADKTLAGDDAGSMFWQAANGSSQDALEMCPLKNLFSSPLGYSEAAFRQATLLYEEATNETDFEALCEKIASSITLHPEFITLFRLACSHGHIRVVVLTCGIRRVWQIVLDKAGLGHSIKVVGGGRITDEVVMTPETKARVVSSLREQSGLYVWAFGDSTLDLPMLEAANRAIVVSGDTRTRSCSMESALREAIDTRRFCPKQVLLPPHATPRLDATTLPLLAFSDADFVQEIVRRRGTEANAAVSRSAPTCSGTVVHATDTGAARLLMSPTRDASVAGAELRLAHEEVGKYLALRYLTEVIGVENFHVPHVQGHQTTGFRLAHEAQTTIIALMRGGEPMAFGISRVFPRAMFLHAFGPEDIKHHHLENQKNLILVDSVVNSGKSIMDFLRHVARLKQNLTRIVVVAGVVQKEAVADGHALRTEMEQHQVNMVALRVSDNKFTGTKTTDTGNRLFNTTHLA</sequence>
<dbReference type="KEGG" id="cmt:CCM_00283"/>
<dbReference type="RefSeq" id="XP_006665506.1">
    <property type="nucleotide sequence ID" value="XM_006665443.1"/>
</dbReference>
<dbReference type="SUPFAM" id="SSF53271">
    <property type="entry name" value="PRTase-like"/>
    <property type="match status" value="1"/>
</dbReference>
<reference evidence="2 3" key="1">
    <citation type="journal article" date="2011" name="Genome Biol.">
        <title>Genome sequence of the insect pathogenic fungus Cordyceps militaris, a valued traditional Chinese medicine.</title>
        <authorList>
            <person name="Zheng P."/>
            <person name="Xia Y."/>
            <person name="Xiao G."/>
            <person name="Xiong C."/>
            <person name="Hu X."/>
            <person name="Zhang S."/>
            <person name="Zheng H."/>
            <person name="Huang Y."/>
            <person name="Zhou Y."/>
            <person name="Wang S."/>
            <person name="Zhao G.P."/>
            <person name="Liu X."/>
            <person name="St Leger R.J."/>
            <person name="Wang C."/>
        </authorList>
    </citation>
    <scope>NUCLEOTIDE SEQUENCE [LARGE SCALE GENOMIC DNA]</scope>
    <source>
        <strain evidence="2 3">CM01</strain>
    </source>
</reference>
<dbReference type="eggNOG" id="ENOG502SH5I">
    <property type="taxonomic scope" value="Eukaryota"/>
</dbReference>
<feature type="domain" description="Phosphoribosyltransferase" evidence="1">
    <location>
        <begin position="644"/>
        <end position="841"/>
    </location>
</feature>
<dbReference type="VEuPathDB" id="FungiDB:CCM_00283"/>
<dbReference type="InterPro" id="IPR027417">
    <property type="entry name" value="P-loop_NTPase"/>
</dbReference>
<dbReference type="GO" id="GO:0000287">
    <property type="term" value="F:magnesium ion binding"/>
    <property type="evidence" value="ECO:0007669"/>
    <property type="project" value="TreeGrafter"/>
</dbReference>
<evidence type="ECO:0000313" key="2">
    <source>
        <dbReference type="EMBL" id="EGX95629.1"/>
    </source>
</evidence>
<gene>
    <name evidence="2" type="ORF">CCM_00283</name>
</gene>
<dbReference type="InterPro" id="IPR029057">
    <property type="entry name" value="PRTase-like"/>
</dbReference>
<dbReference type="Pfam" id="PF13207">
    <property type="entry name" value="AAA_17"/>
    <property type="match status" value="1"/>
</dbReference>
<dbReference type="InParanoid" id="G3J346"/>
<evidence type="ECO:0000259" key="1">
    <source>
        <dbReference type="Pfam" id="PF14681"/>
    </source>
</evidence>
<dbReference type="Gene3D" id="3.40.50.300">
    <property type="entry name" value="P-loop containing nucleotide triphosphate hydrolases"/>
    <property type="match status" value="1"/>
</dbReference>
<dbReference type="GeneID" id="18162318"/>
<proteinExistence type="predicted"/>
<dbReference type="GO" id="GO:0036424">
    <property type="term" value="F:L-phosphoserine phosphatase activity"/>
    <property type="evidence" value="ECO:0007669"/>
    <property type="project" value="TreeGrafter"/>
</dbReference>
<accession>G3J346</accession>
<dbReference type="InterPro" id="IPR023214">
    <property type="entry name" value="HAD_sf"/>
</dbReference>
<dbReference type="HOGENOM" id="CLU_012235_1_0_1"/>
<protein>
    <recommendedName>
        <fullName evidence="1">Phosphoribosyltransferase domain-containing protein</fullName>
    </recommendedName>
</protein>
<dbReference type="Gene3D" id="3.40.50.1000">
    <property type="entry name" value="HAD superfamily/HAD-like"/>
    <property type="match status" value="1"/>
</dbReference>
<dbReference type="OrthoDB" id="5416609at2759"/>
<dbReference type="Gene3D" id="3.40.50.2020">
    <property type="match status" value="1"/>
</dbReference>
<dbReference type="EMBL" id="JH126399">
    <property type="protein sequence ID" value="EGX95629.1"/>
    <property type="molecule type" value="Genomic_DNA"/>
</dbReference>
<name>G3J346_CORMM</name>
<dbReference type="PANTHER" id="PTHR43344">
    <property type="entry name" value="PHOSPHOSERINE PHOSPHATASE"/>
    <property type="match status" value="1"/>
</dbReference>
<dbReference type="PANTHER" id="PTHR43344:SF20">
    <property type="entry name" value="URACIL PHOSPHORIBOSYLTRANSFERASE"/>
    <property type="match status" value="1"/>
</dbReference>